<accession>A0A154P5T7</accession>
<keyword evidence="3" id="KW-1185">Reference proteome</keyword>
<sequence length="63" mass="7600">MRSRLDKNASGQRWREETENRWRREDDRRTAVKMSLHGESERERERERESALASMSGPRRGAR</sequence>
<protein>
    <submittedName>
        <fullName evidence="2">Uncharacterized protein</fullName>
    </submittedName>
</protein>
<evidence type="ECO:0000313" key="2">
    <source>
        <dbReference type="EMBL" id="KZC06500.1"/>
    </source>
</evidence>
<dbReference type="EMBL" id="KQ434809">
    <property type="protein sequence ID" value="KZC06500.1"/>
    <property type="molecule type" value="Genomic_DNA"/>
</dbReference>
<gene>
    <name evidence="2" type="ORF">WN55_10411</name>
</gene>
<name>A0A154P5T7_DUFNO</name>
<feature type="region of interest" description="Disordered" evidence="1">
    <location>
        <begin position="1"/>
        <end position="63"/>
    </location>
</feature>
<dbReference type="AlphaFoldDB" id="A0A154P5T7"/>
<evidence type="ECO:0000313" key="3">
    <source>
        <dbReference type="Proteomes" id="UP000076502"/>
    </source>
</evidence>
<proteinExistence type="predicted"/>
<feature type="compositionally biased region" description="Basic and acidic residues" evidence="1">
    <location>
        <begin position="1"/>
        <end position="50"/>
    </location>
</feature>
<dbReference type="Proteomes" id="UP000076502">
    <property type="component" value="Unassembled WGS sequence"/>
</dbReference>
<organism evidence="2 3">
    <name type="scientific">Dufourea novaeangliae</name>
    <name type="common">Sweat bee</name>
    <dbReference type="NCBI Taxonomy" id="178035"/>
    <lineage>
        <taxon>Eukaryota</taxon>
        <taxon>Metazoa</taxon>
        <taxon>Ecdysozoa</taxon>
        <taxon>Arthropoda</taxon>
        <taxon>Hexapoda</taxon>
        <taxon>Insecta</taxon>
        <taxon>Pterygota</taxon>
        <taxon>Neoptera</taxon>
        <taxon>Endopterygota</taxon>
        <taxon>Hymenoptera</taxon>
        <taxon>Apocrita</taxon>
        <taxon>Aculeata</taxon>
        <taxon>Apoidea</taxon>
        <taxon>Anthophila</taxon>
        <taxon>Halictidae</taxon>
        <taxon>Rophitinae</taxon>
        <taxon>Dufourea</taxon>
    </lineage>
</organism>
<reference evidence="2 3" key="1">
    <citation type="submission" date="2015-07" db="EMBL/GenBank/DDBJ databases">
        <title>The genome of Dufourea novaeangliae.</title>
        <authorList>
            <person name="Pan H."/>
            <person name="Kapheim K."/>
        </authorList>
    </citation>
    <scope>NUCLEOTIDE SEQUENCE [LARGE SCALE GENOMIC DNA]</scope>
    <source>
        <strain evidence="2">0120121106</strain>
        <tissue evidence="2">Whole body</tissue>
    </source>
</reference>
<evidence type="ECO:0000256" key="1">
    <source>
        <dbReference type="SAM" id="MobiDB-lite"/>
    </source>
</evidence>